<dbReference type="Pfam" id="PF12074">
    <property type="entry name" value="Gcn1_N"/>
    <property type="match status" value="1"/>
</dbReference>
<dbReference type="SUPFAM" id="SSF48371">
    <property type="entry name" value="ARM repeat"/>
    <property type="match status" value="1"/>
</dbReference>
<feature type="domain" description="Gcn1 N-terminal" evidence="3">
    <location>
        <begin position="309"/>
        <end position="526"/>
    </location>
</feature>
<comment type="similarity">
    <text evidence="1">Belongs to the GCN1 family.</text>
</comment>
<dbReference type="InterPro" id="IPR011989">
    <property type="entry name" value="ARM-like"/>
</dbReference>
<dbReference type="InterPro" id="IPR056810">
    <property type="entry name" value="GNC1-like_N"/>
</dbReference>
<feature type="domain" description="Stalled ribosome sensor GCN1-like N-terminal" evidence="4">
    <location>
        <begin position="178"/>
        <end position="298"/>
    </location>
</feature>
<feature type="non-terminal residue" evidence="5">
    <location>
        <position position="601"/>
    </location>
</feature>
<sequence length="601" mass="64847">MVLDVLRALSVKKAEVFVKAIAGVLDPVVESMQSKSIAHPDAIATVVAPRFVLLSWINVALSVPIVQLGVEPESLVADPAWKRLVLLASRLLLGIAPAHPGQKGTKSHSLSSSAHHDVWRTLRGCPKMIAPMLTILTADTSGSDASVLIGNIVSTAVHLPGKDALSVVETYKDAIISYIDRVLLGSKTPVSYSSVADLRDFLRTFVGNQFELLFKQSIAKMLLRSPEAGLPTCLWMLEMLDNVDLSSLYLEVFADTLASNLLKSSNGSVRQSAADLLAFLADSPKTNEDAVKAVEIITKPLVQGRYTQPEHRIVAYRLLGGVKTDNGWVSSVEILAALIKMTSKETHEAAVGALFTAIGRHVAIIIESLRDEESTEGHEKCKEALRQFSEAAVKGLALPERSAIVRQGWAADAIGEPLWKAVHEGLTTAWATEYIQPLVKALAATAEKATSSPLTAGSSGTLDAHVGFALALRSANGNSIVGVEKLVSLVTGTEKSLVLWDKVYHKCTSLRECVWLLRAVQMLFARGCDDVRLARVLVWVLCKFPDPSLAVSRAGLSAVEWMSGISAKRLWTMMAPAVLDEVTASADKDSVPYKWTKILRA</sequence>
<dbReference type="InterPro" id="IPR016024">
    <property type="entry name" value="ARM-type_fold"/>
</dbReference>
<keyword evidence="2" id="KW-0677">Repeat</keyword>
<dbReference type="EMBL" id="JANBUH010001147">
    <property type="protein sequence ID" value="KAJ2748249.1"/>
    <property type="molecule type" value="Genomic_DNA"/>
</dbReference>
<dbReference type="PANTHER" id="PTHR23346:SF7">
    <property type="entry name" value="STALLED RIBOSOME SENSOR GCN1"/>
    <property type="match status" value="1"/>
</dbReference>
<dbReference type="Proteomes" id="UP001140011">
    <property type="component" value="Unassembled WGS sequence"/>
</dbReference>
<proteinExistence type="inferred from homology"/>
<comment type="caution">
    <text evidence="5">The sequence shown here is derived from an EMBL/GenBank/DDBJ whole genome shotgun (WGS) entry which is preliminary data.</text>
</comment>
<dbReference type="InterPro" id="IPR022716">
    <property type="entry name" value="Gcn1_N"/>
</dbReference>
<dbReference type="GO" id="GO:0006417">
    <property type="term" value="P:regulation of translation"/>
    <property type="evidence" value="ECO:0007669"/>
    <property type="project" value="TreeGrafter"/>
</dbReference>
<dbReference type="PANTHER" id="PTHR23346">
    <property type="entry name" value="TRANSLATIONAL ACTIVATOR GCN1-RELATED"/>
    <property type="match status" value="1"/>
</dbReference>
<protein>
    <submittedName>
        <fullName evidence="5">Translational activator of GCN4</fullName>
    </submittedName>
</protein>
<accession>A0A9W8L6T4</accession>
<dbReference type="AlphaFoldDB" id="A0A9W8L6T4"/>
<keyword evidence="6" id="KW-1185">Reference proteome</keyword>
<dbReference type="Gene3D" id="1.25.10.10">
    <property type="entry name" value="Leucine-rich Repeat Variant"/>
    <property type="match status" value="1"/>
</dbReference>
<evidence type="ECO:0000313" key="6">
    <source>
        <dbReference type="Proteomes" id="UP001140011"/>
    </source>
</evidence>
<reference evidence="5" key="1">
    <citation type="submission" date="2022-07" db="EMBL/GenBank/DDBJ databases">
        <title>Phylogenomic reconstructions and comparative analyses of Kickxellomycotina fungi.</title>
        <authorList>
            <person name="Reynolds N.K."/>
            <person name="Stajich J.E."/>
            <person name="Barry K."/>
            <person name="Grigoriev I.V."/>
            <person name="Crous P."/>
            <person name="Smith M.E."/>
        </authorList>
    </citation>
    <scope>NUCLEOTIDE SEQUENCE</scope>
    <source>
        <strain evidence="5">BCRC 34297</strain>
    </source>
</reference>
<evidence type="ECO:0000256" key="2">
    <source>
        <dbReference type="ARBA" id="ARBA00022737"/>
    </source>
</evidence>
<organism evidence="5 6">
    <name type="scientific">Coemansia pectinata</name>
    <dbReference type="NCBI Taxonomy" id="1052879"/>
    <lineage>
        <taxon>Eukaryota</taxon>
        <taxon>Fungi</taxon>
        <taxon>Fungi incertae sedis</taxon>
        <taxon>Zoopagomycota</taxon>
        <taxon>Kickxellomycotina</taxon>
        <taxon>Kickxellomycetes</taxon>
        <taxon>Kickxellales</taxon>
        <taxon>Kickxellaceae</taxon>
        <taxon>Coemansia</taxon>
    </lineage>
</organism>
<dbReference type="OrthoDB" id="5148094at2759"/>
<dbReference type="Pfam" id="PF24993">
    <property type="entry name" value="GNC1_N"/>
    <property type="match status" value="1"/>
</dbReference>
<evidence type="ECO:0000313" key="5">
    <source>
        <dbReference type="EMBL" id="KAJ2748249.1"/>
    </source>
</evidence>
<evidence type="ECO:0000259" key="3">
    <source>
        <dbReference type="Pfam" id="PF12074"/>
    </source>
</evidence>
<dbReference type="GO" id="GO:0019887">
    <property type="term" value="F:protein kinase regulator activity"/>
    <property type="evidence" value="ECO:0007669"/>
    <property type="project" value="TreeGrafter"/>
</dbReference>
<name>A0A9W8L6T4_9FUNG</name>
<evidence type="ECO:0000256" key="1">
    <source>
        <dbReference type="ARBA" id="ARBA00007366"/>
    </source>
</evidence>
<dbReference type="GO" id="GO:0034198">
    <property type="term" value="P:cellular response to amino acid starvation"/>
    <property type="evidence" value="ECO:0007669"/>
    <property type="project" value="TreeGrafter"/>
</dbReference>
<gene>
    <name evidence="5" type="primary">GCN1_2</name>
    <name evidence="5" type="ORF">GGI19_006195</name>
</gene>
<dbReference type="GO" id="GO:0005829">
    <property type="term" value="C:cytosol"/>
    <property type="evidence" value="ECO:0007669"/>
    <property type="project" value="TreeGrafter"/>
</dbReference>
<evidence type="ECO:0000259" key="4">
    <source>
        <dbReference type="Pfam" id="PF24993"/>
    </source>
</evidence>